<protein>
    <recommendedName>
        <fullName evidence="2">Aspartic peptidase DDI1-type domain-containing protein</fullName>
    </recommendedName>
</protein>
<dbReference type="AlphaFoldDB" id="A0A0B2RIL2"/>
<dbReference type="EMBL" id="KN650668">
    <property type="protein sequence ID" value="KHN31763.1"/>
    <property type="molecule type" value="Genomic_DNA"/>
</dbReference>
<dbReference type="PANTHER" id="PTHR33067:SF39">
    <property type="entry name" value="TRANSCRIPTION FACTOR INTERACTOR AND REGULATOR CCHC(ZN) FAMILY"/>
    <property type="match status" value="1"/>
</dbReference>
<accession>A0A0B2RIL2</accession>
<reference evidence="1" key="1">
    <citation type="submission" date="2014-07" db="EMBL/GenBank/DDBJ databases">
        <title>Identification of a novel salt tolerance gene in wild soybean by whole-genome sequencing.</title>
        <authorList>
            <person name="Lam H.-M."/>
            <person name="Qi X."/>
            <person name="Li M.-W."/>
            <person name="Liu X."/>
            <person name="Xie M."/>
            <person name="Ni M."/>
            <person name="Xu X."/>
        </authorList>
    </citation>
    <scope>NUCLEOTIDE SEQUENCE [LARGE SCALE GENOMIC DNA]</scope>
    <source>
        <tissue evidence="1">Root</tissue>
    </source>
</reference>
<name>A0A0B2RIL2_GLYSO</name>
<dbReference type="InterPro" id="IPR021109">
    <property type="entry name" value="Peptidase_aspartic_dom_sf"/>
</dbReference>
<sequence length="118" mass="13245">SKKDKGHHLARFLDIFKKLEITMPFGEALQHMPLYSKFLKDMLTRKNKYIHQENIVVEGNCSAMIQKILPPKHKDPGSVTIPCSIGEVTVGKALIDLGANINLMPLSMCRSLGELKIM</sequence>
<gene>
    <name evidence="1" type="ORF">glysoja_048879</name>
</gene>
<feature type="non-terminal residue" evidence="1">
    <location>
        <position position="1"/>
    </location>
</feature>
<dbReference type="Proteomes" id="UP000053555">
    <property type="component" value="Unassembled WGS sequence"/>
</dbReference>
<dbReference type="PANTHER" id="PTHR33067">
    <property type="entry name" value="RNA-DIRECTED DNA POLYMERASE-RELATED"/>
    <property type="match status" value="1"/>
</dbReference>
<proteinExistence type="predicted"/>
<organism evidence="1">
    <name type="scientific">Glycine soja</name>
    <name type="common">Wild soybean</name>
    <dbReference type="NCBI Taxonomy" id="3848"/>
    <lineage>
        <taxon>Eukaryota</taxon>
        <taxon>Viridiplantae</taxon>
        <taxon>Streptophyta</taxon>
        <taxon>Embryophyta</taxon>
        <taxon>Tracheophyta</taxon>
        <taxon>Spermatophyta</taxon>
        <taxon>Magnoliopsida</taxon>
        <taxon>eudicotyledons</taxon>
        <taxon>Gunneridae</taxon>
        <taxon>Pentapetalae</taxon>
        <taxon>rosids</taxon>
        <taxon>fabids</taxon>
        <taxon>Fabales</taxon>
        <taxon>Fabaceae</taxon>
        <taxon>Papilionoideae</taxon>
        <taxon>50 kb inversion clade</taxon>
        <taxon>NPAAA clade</taxon>
        <taxon>indigoferoid/millettioid clade</taxon>
        <taxon>Phaseoleae</taxon>
        <taxon>Glycine</taxon>
        <taxon>Glycine subgen. Soja</taxon>
    </lineage>
</organism>
<feature type="non-terminal residue" evidence="1">
    <location>
        <position position="118"/>
    </location>
</feature>
<evidence type="ECO:0000313" key="1">
    <source>
        <dbReference type="EMBL" id="KHN31763.1"/>
    </source>
</evidence>
<dbReference type="Gene3D" id="2.40.70.10">
    <property type="entry name" value="Acid Proteases"/>
    <property type="match status" value="1"/>
</dbReference>
<evidence type="ECO:0008006" key="2">
    <source>
        <dbReference type="Google" id="ProtNLM"/>
    </source>
</evidence>